<dbReference type="PROSITE" id="PS51755">
    <property type="entry name" value="OMPR_PHOB"/>
    <property type="match status" value="1"/>
</dbReference>
<dbReference type="OrthoDB" id="3197131at2"/>
<protein>
    <submittedName>
        <fullName evidence="10">Two-component system response regulator</fullName>
    </submittedName>
</protein>
<keyword evidence="4 7" id="KW-0238">DNA-binding</keyword>
<keyword evidence="5" id="KW-0804">Transcription</keyword>
<dbReference type="Pfam" id="PF00072">
    <property type="entry name" value="Response_reg"/>
    <property type="match status" value="1"/>
</dbReference>
<dbReference type="PROSITE" id="PS50110">
    <property type="entry name" value="RESPONSE_REGULATORY"/>
    <property type="match status" value="1"/>
</dbReference>
<dbReference type="GO" id="GO:0000156">
    <property type="term" value="F:phosphorelay response regulator activity"/>
    <property type="evidence" value="ECO:0007669"/>
    <property type="project" value="TreeGrafter"/>
</dbReference>
<dbReference type="Proteomes" id="UP000231451">
    <property type="component" value="Unassembled WGS sequence"/>
</dbReference>
<keyword evidence="3" id="KW-0805">Transcription regulation</keyword>
<dbReference type="SUPFAM" id="SSF52172">
    <property type="entry name" value="CheY-like"/>
    <property type="match status" value="1"/>
</dbReference>
<dbReference type="EMBL" id="PEBK01000001">
    <property type="protein sequence ID" value="PJM76231.1"/>
    <property type="molecule type" value="Genomic_DNA"/>
</dbReference>
<dbReference type="InterPro" id="IPR001867">
    <property type="entry name" value="OmpR/PhoB-type_DNA-bd"/>
</dbReference>
<keyword evidence="1 6" id="KW-0597">Phosphoprotein</keyword>
<dbReference type="Gene3D" id="6.10.250.690">
    <property type="match status" value="1"/>
</dbReference>
<organism evidence="10 11">
    <name type="scientific">Bifidobacterium simiarum</name>
    <dbReference type="NCBI Taxonomy" id="2045441"/>
    <lineage>
        <taxon>Bacteria</taxon>
        <taxon>Bacillati</taxon>
        <taxon>Actinomycetota</taxon>
        <taxon>Actinomycetes</taxon>
        <taxon>Bifidobacteriales</taxon>
        <taxon>Bifidobacteriaceae</taxon>
        <taxon>Bifidobacterium</taxon>
    </lineage>
</organism>
<sequence length="234" mass="26127">MQERENPERLLLPAVILIEDDPNLGSMMQEMLDVNYRVEWAQTRAQAETLIRRQEHGGYDALIVDRRLPDGDGLDLVRSLRRAGITVPALMLTALSSVDDIVEGLDSGANDYLTKPFHITELEARLRALLRGYRAQSASVIIGDWLLKTDAMLIEDPDGRQTPLTDTETHMLALLASSPDHVFARDELLGRVFSEGSDQGVVDVYVSMIRSKTTKAIIDTVRGRGYRIGRPEAE</sequence>
<evidence type="ECO:0000313" key="10">
    <source>
        <dbReference type="EMBL" id="PJM76231.1"/>
    </source>
</evidence>
<dbReference type="InterPro" id="IPR011006">
    <property type="entry name" value="CheY-like_superfamily"/>
</dbReference>
<evidence type="ECO:0000256" key="5">
    <source>
        <dbReference type="ARBA" id="ARBA00023163"/>
    </source>
</evidence>
<dbReference type="GO" id="GO:0006355">
    <property type="term" value="P:regulation of DNA-templated transcription"/>
    <property type="evidence" value="ECO:0007669"/>
    <property type="project" value="InterPro"/>
</dbReference>
<dbReference type="SMART" id="SM00862">
    <property type="entry name" value="Trans_reg_C"/>
    <property type="match status" value="1"/>
</dbReference>
<keyword evidence="11" id="KW-1185">Reference proteome</keyword>
<name>A0A2M9HHH4_9BIFI</name>
<evidence type="ECO:0000256" key="3">
    <source>
        <dbReference type="ARBA" id="ARBA00023015"/>
    </source>
</evidence>
<comment type="caution">
    <text evidence="10">The sequence shown here is derived from an EMBL/GenBank/DDBJ whole genome shotgun (WGS) entry which is preliminary data.</text>
</comment>
<proteinExistence type="predicted"/>
<dbReference type="CDD" id="cd00383">
    <property type="entry name" value="trans_reg_C"/>
    <property type="match status" value="1"/>
</dbReference>
<dbReference type="PANTHER" id="PTHR48111">
    <property type="entry name" value="REGULATOR OF RPOS"/>
    <property type="match status" value="1"/>
</dbReference>
<evidence type="ECO:0000259" key="9">
    <source>
        <dbReference type="PROSITE" id="PS51755"/>
    </source>
</evidence>
<dbReference type="GO" id="GO:0000976">
    <property type="term" value="F:transcription cis-regulatory region binding"/>
    <property type="evidence" value="ECO:0007669"/>
    <property type="project" value="TreeGrafter"/>
</dbReference>
<dbReference type="InterPro" id="IPR001789">
    <property type="entry name" value="Sig_transdc_resp-reg_receiver"/>
</dbReference>
<dbReference type="Gene3D" id="3.40.50.2300">
    <property type="match status" value="1"/>
</dbReference>
<dbReference type="InterPro" id="IPR039420">
    <property type="entry name" value="WalR-like"/>
</dbReference>
<dbReference type="SMART" id="SM00448">
    <property type="entry name" value="REC"/>
    <property type="match status" value="1"/>
</dbReference>
<accession>A0A2M9HHH4</accession>
<reference evidence="10 11" key="1">
    <citation type="submission" date="2017-10" db="EMBL/GenBank/DDBJ databases">
        <title>Draft genome sequences of strains TRE 1, TRE 9, TRE H and TRI 7, isolated from tamarins, belonging to four potential novel Bifidobacterium species.</title>
        <authorList>
            <person name="Mattarelli P."/>
            <person name="Modesto M."/>
            <person name="Puglisi E."/>
            <person name="Morelli L."/>
            <person name="Spezio C."/>
            <person name="Bonetti A."/>
            <person name="Sandri C."/>
        </authorList>
    </citation>
    <scope>NUCLEOTIDE SEQUENCE [LARGE SCALE GENOMIC DNA]</scope>
    <source>
        <strain evidence="11">TRI7</strain>
    </source>
</reference>
<evidence type="ECO:0000313" key="11">
    <source>
        <dbReference type="Proteomes" id="UP000231451"/>
    </source>
</evidence>
<evidence type="ECO:0000256" key="7">
    <source>
        <dbReference type="PROSITE-ProRule" id="PRU01091"/>
    </source>
</evidence>
<dbReference type="PANTHER" id="PTHR48111:SF1">
    <property type="entry name" value="TWO-COMPONENT RESPONSE REGULATOR ORR33"/>
    <property type="match status" value="1"/>
</dbReference>
<evidence type="ECO:0000256" key="4">
    <source>
        <dbReference type="ARBA" id="ARBA00023125"/>
    </source>
</evidence>
<dbReference type="Gene3D" id="1.10.10.10">
    <property type="entry name" value="Winged helix-like DNA-binding domain superfamily/Winged helix DNA-binding domain"/>
    <property type="match status" value="1"/>
</dbReference>
<gene>
    <name evidence="10" type="ORF">CSQ87_01585</name>
</gene>
<evidence type="ECO:0000256" key="1">
    <source>
        <dbReference type="ARBA" id="ARBA00022553"/>
    </source>
</evidence>
<evidence type="ECO:0000256" key="6">
    <source>
        <dbReference type="PROSITE-ProRule" id="PRU00169"/>
    </source>
</evidence>
<evidence type="ECO:0000256" key="2">
    <source>
        <dbReference type="ARBA" id="ARBA00023012"/>
    </source>
</evidence>
<dbReference type="InterPro" id="IPR036388">
    <property type="entry name" value="WH-like_DNA-bd_sf"/>
</dbReference>
<dbReference type="Pfam" id="PF00486">
    <property type="entry name" value="Trans_reg_C"/>
    <property type="match status" value="1"/>
</dbReference>
<evidence type="ECO:0000259" key="8">
    <source>
        <dbReference type="PROSITE" id="PS50110"/>
    </source>
</evidence>
<keyword evidence="2" id="KW-0902">Two-component regulatory system</keyword>
<feature type="domain" description="Response regulatory" evidence="8">
    <location>
        <begin position="14"/>
        <end position="130"/>
    </location>
</feature>
<dbReference type="GO" id="GO:0005829">
    <property type="term" value="C:cytosol"/>
    <property type="evidence" value="ECO:0007669"/>
    <property type="project" value="TreeGrafter"/>
</dbReference>
<dbReference type="GO" id="GO:0032993">
    <property type="term" value="C:protein-DNA complex"/>
    <property type="evidence" value="ECO:0007669"/>
    <property type="project" value="TreeGrafter"/>
</dbReference>
<dbReference type="AlphaFoldDB" id="A0A2M9HHH4"/>
<dbReference type="RefSeq" id="WP_100512098.1">
    <property type="nucleotide sequence ID" value="NZ_PEBK01000001.1"/>
</dbReference>
<feature type="DNA-binding region" description="OmpR/PhoB-type" evidence="7">
    <location>
        <begin position="137"/>
        <end position="230"/>
    </location>
</feature>
<feature type="modified residue" description="4-aspartylphosphate" evidence="6">
    <location>
        <position position="65"/>
    </location>
</feature>
<feature type="domain" description="OmpR/PhoB-type" evidence="9">
    <location>
        <begin position="137"/>
        <end position="230"/>
    </location>
</feature>